<comment type="similarity">
    <text evidence="1">Belongs to the bacterial ribosomal protein bS18 family.</text>
</comment>
<keyword evidence="2" id="KW-0689">Ribosomal protein</keyword>
<dbReference type="EMBL" id="SFCI01000003">
    <property type="protein sequence ID" value="TFY83937.1"/>
    <property type="molecule type" value="Genomic_DNA"/>
</dbReference>
<organism evidence="5 6">
    <name type="scientific">Hericium alpestre</name>
    <dbReference type="NCBI Taxonomy" id="135208"/>
    <lineage>
        <taxon>Eukaryota</taxon>
        <taxon>Fungi</taxon>
        <taxon>Dikarya</taxon>
        <taxon>Basidiomycota</taxon>
        <taxon>Agaricomycotina</taxon>
        <taxon>Agaricomycetes</taxon>
        <taxon>Russulales</taxon>
        <taxon>Hericiaceae</taxon>
        <taxon>Hericium</taxon>
    </lineage>
</organism>
<dbReference type="PRINTS" id="PR00974">
    <property type="entry name" value="RIBOSOMALS18"/>
</dbReference>
<evidence type="ECO:0000313" key="6">
    <source>
        <dbReference type="Proteomes" id="UP000298061"/>
    </source>
</evidence>
<evidence type="ECO:0000256" key="3">
    <source>
        <dbReference type="ARBA" id="ARBA00023274"/>
    </source>
</evidence>
<dbReference type="AlphaFoldDB" id="A0A4Z0AC06"/>
<comment type="caution">
    <text evidence="5">The sequence shown here is derived from an EMBL/GenBank/DDBJ whole genome shotgun (WGS) entry which is preliminary data.</text>
</comment>
<dbReference type="SUPFAM" id="SSF46911">
    <property type="entry name" value="Ribosomal protein S18"/>
    <property type="match status" value="1"/>
</dbReference>
<dbReference type="InterPro" id="IPR036870">
    <property type="entry name" value="Ribosomal_bS18_sf"/>
</dbReference>
<dbReference type="STRING" id="135208.A0A4Z0AC06"/>
<dbReference type="GO" id="GO:0070181">
    <property type="term" value="F:small ribosomal subunit rRNA binding"/>
    <property type="evidence" value="ECO:0007669"/>
    <property type="project" value="TreeGrafter"/>
</dbReference>
<dbReference type="PANTHER" id="PTHR13479">
    <property type="entry name" value="30S RIBOSOMAL PROTEIN S18"/>
    <property type="match status" value="1"/>
</dbReference>
<evidence type="ECO:0000256" key="1">
    <source>
        <dbReference type="ARBA" id="ARBA00005589"/>
    </source>
</evidence>
<name>A0A4Z0AC06_9AGAM</name>
<gene>
    <name evidence="5" type="ORF">EWM64_g56</name>
</gene>
<dbReference type="OrthoDB" id="21463at2759"/>
<dbReference type="GO" id="GO:0005763">
    <property type="term" value="C:mitochondrial small ribosomal subunit"/>
    <property type="evidence" value="ECO:0007669"/>
    <property type="project" value="TreeGrafter"/>
</dbReference>
<evidence type="ECO:0000256" key="2">
    <source>
        <dbReference type="ARBA" id="ARBA00022980"/>
    </source>
</evidence>
<keyword evidence="6" id="KW-1185">Reference proteome</keyword>
<reference evidence="5 6" key="1">
    <citation type="submission" date="2019-02" db="EMBL/GenBank/DDBJ databases">
        <title>Genome sequencing of the rare red list fungi Hericium alpestre (H. flagellum).</title>
        <authorList>
            <person name="Buettner E."/>
            <person name="Kellner H."/>
        </authorList>
    </citation>
    <scope>NUCLEOTIDE SEQUENCE [LARGE SCALE GENOMIC DNA]</scope>
    <source>
        <strain evidence="5 6">DSM 108284</strain>
    </source>
</reference>
<dbReference type="PANTHER" id="PTHR13479:SF40">
    <property type="entry name" value="SMALL RIBOSOMAL SUBUNIT PROTEIN BS18M"/>
    <property type="match status" value="1"/>
</dbReference>
<dbReference type="Pfam" id="PF01084">
    <property type="entry name" value="Ribosomal_S18"/>
    <property type="match status" value="1"/>
</dbReference>
<dbReference type="InterPro" id="IPR001648">
    <property type="entry name" value="Ribosomal_bS18"/>
</dbReference>
<protein>
    <recommendedName>
        <fullName evidence="4">Small ribosomal subunit protein bS18m</fullName>
    </recommendedName>
</protein>
<accession>A0A4Z0AC06</accession>
<dbReference type="GO" id="GO:0003735">
    <property type="term" value="F:structural constituent of ribosome"/>
    <property type="evidence" value="ECO:0007669"/>
    <property type="project" value="InterPro"/>
</dbReference>
<dbReference type="GO" id="GO:0032543">
    <property type="term" value="P:mitochondrial translation"/>
    <property type="evidence" value="ECO:0007669"/>
    <property type="project" value="TreeGrafter"/>
</dbReference>
<keyword evidence="3" id="KW-0687">Ribonucleoprotein</keyword>
<sequence length="200" mass="22244">MFHLATSFRSLARRPLPPVAVQRAHASSARLAGRVSELDRDVDVAGDFNQATSDFEDYAEVVEKKKNAMASDSSEFSVNGDLPNRGRFKAFRSTASFIKPQAIVPLESDYLAPMRKRPLLGPGTAEARKQDAFHQLGIDPVVEATNPTLLSAFVSEMGKVRGRAQTGLTWRSQRRLTKAIRRAKMMGVMPTFSRMSLYKR</sequence>
<evidence type="ECO:0000313" key="5">
    <source>
        <dbReference type="EMBL" id="TFY83937.1"/>
    </source>
</evidence>
<evidence type="ECO:0000256" key="4">
    <source>
        <dbReference type="ARBA" id="ARBA00035264"/>
    </source>
</evidence>
<dbReference type="Gene3D" id="4.10.640.10">
    <property type="entry name" value="Ribosomal protein S18"/>
    <property type="match status" value="1"/>
</dbReference>
<dbReference type="Proteomes" id="UP000298061">
    <property type="component" value="Unassembled WGS sequence"/>
</dbReference>
<proteinExistence type="inferred from homology"/>